<dbReference type="Gene3D" id="3.90.180.10">
    <property type="entry name" value="Medium-chain alcohol dehydrogenases, catalytic domain"/>
    <property type="match status" value="1"/>
</dbReference>
<organism evidence="1 2">
    <name type="scientific">Amylocarpus encephaloides</name>
    <dbReference type="NCBI Taxonomy" id="45428"/>
    <lineage>
        <taxon>Eukaryota</taxon>
        <taxon>Fungi</taxon>
        <taxon>Dikarya</taxon>
        <taxon>Ascomycota</taxon>
        <taxon>Pezizomycotina</taxon>
        <taxon>Leotiomycetes</taxon>
        <taxon>Helotiales</taxon>
        <taxon>Helotiales incertae sedis</taxon>
        <taxon>Amylocarpus</taxon>
    </lineage>
</organism>
<dbReference type="PANTHER" id="PTHR43677:SF11">
    <property type="entry name" value="ZINC-CONTAINING ALCOHOL DEHYDROGENASE"/>
    <property type="match status" value="1"/>
</dbReference>
<dbReference type="EMBL" id="MU251539">
    <property type="protein sequence ID" value="KAG9232622.1"/>
    <property type="molecule type" value="Genomic_DNA"/>
</dbReference>
<evidence type="ECO:0000313" key="2">
    <source>
        <dbReference type="Proteomes" id="UP000824998"/>
    </source>
</evidence>
<evidence type="ECO:0000313" key="1">
    <source>
        <dbReference type="EMBL" id="KAG9232622.1"/>
    </source>
</evidence>
<dbReference type="Proteomes" id="UP000824998">
    <property type="component" value="Unassembled WGS sequence"/>
</dbReference>
<dbReference type="Gene3D" id="3.40.50.720">
    <property type="entry name" value="NAD(P)-binding Rossmann-like Domain"/>
    <property type="match status" value="1"/>
</dbReference>
<sequence>MHQAQVTTWGHPPTLVTLPDPPLPSPDSDTIQLHLLATGLHRVVRSRASGKHFTANTLPHIPGVDGVGRAQDGKLYYFTTFTATGGSFASIINVPKAMTRSLPEGLDPVRAAALVNPSMASWMALRKRSDVAALGQREGGFTVLIVGVTTASGQIAISNSRSLGATRVIGLARNASRLATLDLDVRIQTSSVTETDFTSLGDVDIILDFIYGPLTLHLLNSLKSTVPTEYVQIGTMADPNLELPGALLRSKDITLRGSAPGAWTMRDLGMETEGMLRALVGVKNVEVGVVKLGDAERIWGRDGGERVVFVP</sequence>
<dbReference type="SUPFAM" id="SSF51735">
    <property type="entry name" value="NAD(P)-binding Rossmann-fold domains"/>
    <property type="match status" value="1"/>
</dbReference>
<comment type="caution">
    <text evidence="1">The sequence shown here is derived from an EMBL/GenBank/DDBJ whole genome shotgun (WGS) entry which is preliminary data.</text>
</comment>
<dbReference type="GO" id="GO:0016491">
    <property type="term" value="F:oxidoreductase activity"/>
    <property type="evidence" value="ECO:0007669"/>
    <property type="project" value="TreeGrafter"/>
</dbReference>
<proteinExistence type="predicted"/>
<dbReference type="InterPro" id="IPR051397">
    <property type="entry name" value="Zn-ADH-like_protein"/>
</dbReference>
<keyword evidence="2" id="KW-1185">Reference proteome</keyword>
<dbReference type="OrthoDB" id="809632at2759"/>
<dbReference type="InterPro" id="IPR036291">
    <property type="entry name" value="NAD(P)-bd_dom_sf"/>
</dbReference>
<name>A0A9P7YG61_9HELO</name>
<evidence type="ECO:0008006" key="3">
    <source>
        <dbReference type="Google" id="ProtNLM"/>
    </source>
</evidence>
<reference evidence="1" key="1">
    <citation type="journal article" date="2021" name="IMA Fungus">
        <title>Genomic characterization of three marine fungi, including Emericellopsis atlantica sp. nov. with signatures of a generalist lifestyle and marine biomass degradation.</title>
        <authorList>
            <person name="Hagestad O.C."/>
            <person name="Hou L."/>
            <person name="Andersen J.H."/>
            <person name="Hansen E.H."/>
            <person name="Altermark B."/>
            <person name="Li C."/>
            <person name="Kuhnert E."/>
            <person name="Cox R.J."/>
            <person name="Crous P.W."/>
            <person name="Spatafora J.W."/>
            <person name="Lail K."/>
            <person name="Amirebrahimi M."/>
            <person name="Lipzen A."/>
            <person name="Pangilinan J."/>
            <person name="Andreopoulos W."/>
            <person name="Hayes R.D."/>
            <person name="Ng V."/>
            <person name="Grigoriev I.V."/>
            <person name="Jackson S.A."/>
            <person name="Sutton T.D.S."/>
            <person name="Dobson A.D.W."/>
            <person name="Rama T."/>
        </authorList>
    </citation>
    <scope>NUCLEOTIDE SEQUENCE</scope>
    <source>
        <strain evidence="1">TRa018bII</strain>
    </source>
</reference>
<protein>
    <recommendedName>
        <fullName evidence="3">Enoyl reductase (ER) domain-containing protein</fullName>
    </recommendedName>
</protein>
<dbReference type="InterPro" id="IPR011032">
    <property type="entry name" value="GroES-like_sf"/>
</dbReference>
<dbReference type="SUPFAM" id="SSF50129">
    <property type="entry name" value="GroES-like"/>
    <property type="match status" value="1"/>
</dbReference>
<gene>
    <name evidence="1" type="ORF">BJ875DRAFT_505880</name>
</gene>
<dbReference type="PANTHER" id="PTHR43677">
    <property type="entry name" value="SHORT-CHAIN DEHYDROGENASE/REDUCTASE"/>
    <property type="match status" value="1"/>
</dbReference>
<accession>A0A9P7YG61</accession>
<dbReference type="AlphaFoldDB" id="A0A9P7YG61"/>